<dbReference type="OrthoDB" id="3793902at2759"/>
<feature type="transmembrane region" description="Helical" evidence="2">
    <location>
        <begin position="54"/>
        <end position="73"/>
    </location>
</feature>
<feature type="transmembrane region" description="Helical" evidence="2">
    <location>
        <begin position="323"/>
        <end position="341"/>
    </location>
</feature>
<sequence length="541" mass="61133">MPRLLDPRYYFQETRLFYQHQQQVFRHVLGLATAFHQASAVAHLFGDKFMSRPSLIGLDILAVLLSAGSRIVWIPLFKDPEQLWGFHRPEKSYHWAVCGTAAAAIIPALVVNSLILLKSWEYRFGFNVGFWHSVLQLLLWVGVSCLCLWMVWSFLTSKDEGIYEPVTSLTSGDTIVDTVGPYSDADTVEPYSDTDTMEPYSDTPTPPTSRTLGSSNPGLLSAAYGKQRSEGLFRGQTSGDNMSEATNAPDAAEVPSQPEPSNLPHCPTVARYDYIAQSRVGPHSWIAMPLVALFLGLYSAFFFAMSATFIYENNLARVPYKKAKGLLYLPLAGLLLCLYATKHKLRHSLFAHHQMPLPEPWTEVSSMLKHPKFKDSDTGELSKTDPRLRAFPERATGRNTPLQSFAYISSYNANASTCTTYWGHLGRQWKSDFRARPVIYRLNFLLFSLILFARGWWSMFAFSATKFLKHHNQLPDLTVEDLERVIRIFRLQMIMTVAFLPIALFVIFYTLIAAMSLVVFWGKSALAYGERTEPESEEPSS</sequence>
<reference evidence="3" key="1">
    <citation type="journal article" date="2020" name="Stud. Mycol.">
        <title>101 Dothideomycetes genomes: a test case for predicting lifestyles and emergence of pathogens.</title>
        <authorList>
            <person name="Haridas S."/>
            <person name="Albert R."/>
            <person name="Binder M."/>
            <person name="Bloem J."/>
            <person name="Labutti K."/>
            <person name="Salamov A."/>
            <person name="Andreopoulos B."/>
            <person name="Baker S."/>
            <person name="Barry K."/>
            <person name="Bills G."/>
            <person name="Bluhm B."/>
            <person name="Cannon C."/>
            <person name="Castanera R."/>
            <person name="Culley D."/>
            <person name="Daum C."/>
            <person name="Ezra D."/>
            <person name="Gonzalez J."/>
            <person name="Henrissat B."/>
            <person name="Kuo A."/>
            <person name="Liang C."/>
            <person name="Lipzen A."/>
            <person name="Lutzoni F."/>
            <person name="Magnuson J."/>
            <person name="Mondo S."/>
            <person name="Nolan M."/>
            <person name="Ohm R."/>
            <person name="Pangilinan J."/>
            <person name="Park H.-J."/>
            <person name="Ramirez L."/>
            <person name="Alfaro M."/>
            <person name="Sun H."/>
            <person name="Tritt A."/>
            <person name="Yoshinaga Y."/>
            <person name="Zwiers L.-H."/>
            <person name="Turgeon B."/>
            <person name="Goodwin S."/>
            <person name="Spatafora J."/>
            <person name="Crous P."/>
            <person name="Grigoriev I."/>
        </authorList>
    </citation>
    <scope>NUCLEOTIDE SEQUENCE</scope>
    <source>
        <strain evidence="3">CBS 109.77</strain>
    </source>
</reference>
<feature type="region of interest" description="Disordered" evidence="1">
    <location>
        <begin position="233"/>
        <end position="263"/>
    </location>
</feature>
<dbReference type="Proteomes" id="UP000799757">
    <property type="component" value="Unassembled WGS sequence"/>
</dbReference>
<dbReference type="EMBL" id="MU002092">
    <property type="protein sequence ID" value="KAF2790134.1"/>
    <property type="molecule type" value="Genomic_DNA"/>
</dbReference>
<evidence type="ECO:0000256" key="2">
    <source>
        <dbReference type="SAM" id="Phobius"/>
    </source>
</evidence>
<feature type="region of interest" description="Disordered" evidence="1">
    <location>
        <begin position="180"/>
        <end position="216"/>
    </location>
</feature>
<evidence type="ECO:0000313" key="4">
    <source>
        <dbReference type="Proteomes" id="UP000799757"/>
    </source>
</evidence>
<feature type="transmembrane region" description="Helical" evidence="2">
    <location>
        <begin position="438"/>
        <end position="457"/>
    </location>
</feature>
<keyword evidence="2" id="KW-1133">Transmembrane helix</keyword>
<organism evidence="3 4">
    <name type="scientific">Melanomma pulvis-pyrius CBS 109.77</name>
    <dbReference type="NCBI Taxonomy" id="1314802"/>
    <lineage>
        <taxon>Eukaryota</taxon>
        <taxon>Fungi</taxon>
        <taxon>Dikarya</taxon>
        <taxon>Ascomycota</taxon>
        <taxon>Pezizomycotina</taxon>
        <taxon>Dothideomycetes</taxon>
        <taxon>Pleosporomycetidae</taxon>
        <taxon>Pleosporales</taxon>
        <taxon>Melanommataceae</taxon>
        <taxon>Melanomma</taxon>
    </lineage>
</organism>
<dbReference type="AlphaFoldDB" id="A0A6A6X1V7"/>
<evidence type="ECO:0000313" key="3">
    <source>
        <dbReference type="EMBL" id="KAF2790134.1"/>
    </source>
</evidence>
<feature type="transmembrane region" description="Helical" evidence="2">
    <location>
        <begin position="285"/>
        <end position="311"/>
    </location>
</feature>
<protein>
    <submittedName>
        <fullName evidence="3">Uncharacterized protein</fullName>
    </submittedName>
</protein>
<keyword evidence="4" id="KW-1185">Reference proteome</keyword>
<proteinExistence type="predicted"/>
<feature type="compositionally biased region" description="Polar residues" evidence="1">
    <location>
        <begin position="235"/>
        <end position="246"/>
    </location>
</feature>
<feature type="transmembrane region" description="Helical" evidence="2">
    <location>
        <begin position="137"/>
        <end position="155"/>
    </location>
</feature>
<evidence type="ECO:0000256" key="1">
    <source>
        <dbReference type="SAM" id="MobiDB-lite"/>
    </source>
</evidence>
<feature type="transmembrane region" description="Helical" evidence="2">
    <location>
        <begin position="498"/>
        <end position="521"/>
    </location>
</feature>
<accession>A0A6A6X1V7</accession>
<gene>
    <name evidence="3" type="ORF">K505DRAFT_365008</name>
</gene>
<name>A0A6A6X1V7_9PLEO</name>
<feature type="transmembrane region" description="Helical" evidence="2">
    <location>
        <begin position="93"/>
        <end position="117"/>
    </location>
</feature>
<keyword evidence="2" id="KW-0812">Transmembrane</keyword>
<keyword evidence="2" id="KW-0472">Membrane</keyword>